<dbReference type="EMBL" id="BDSA01000004">
    <property type="protein sequence ID" value="GBE62359.1"/>
    <property type="molecule type" value="Genomic_DNA"/>
</dbReference>
<sequence length="198" mass="21972">MNGKSDDMQVDSLTCLTTDVLDEIQAYNNTTWLPGHKVRVYQIFKDIKKVVKEYKDSTRSSVMVWQHGEAPVYSQMEGAYITPPQNGASWIERMNVSTNASPIYYYSQRQTASSIATVNPRSTIHKTASSLFDTVPLGQSHSGPVIVNNDMTVTQIANKSAEATTNKIIYGLMAKTNAEQATSKWTGTSICCHKYESS</sequence>
<organism evidence="1 2">
    <name type="scientific">Babesia ovata</name>
    <dbReference type="NCBI Taxonomy" id="189622"/>
    <lineage>
        <taxon>Eukaryota</taxon>
        <taxon>Sar</taxon>
        <taxon>Alveolata</taxon>
        <taxon>Apicomplexa</taxon>
        <taxon>Aconoidasida</taxon>
        <taxon>Piroplasmida</taxon>
        <taxon>Babesiidae</taxon>
        <taxon>Babesia</taxon>
    </lineage>
</organism>
<dbReference type="RefSeq" id="XP_028868602.1">
    <property type="nucleotide sequence ID" value="XM_029012769.1"/>
</dbReference>
<evidence type="ECO:0000313" key="1">
    <source>
        <dbReference type="EMBL" id="GBE62359.1"/>
    </source>
</evidence>
<dbReference type="GeneID" id="39876129"/>
<evidence type="ECO:0000313" key="2">
    <source>
        <dbReference type="Proteomes" id="UP000236319"/>
    </source>
</evidence>
<protein>
    <submittedName>
        <fullName evidence="1">Uncharacterized protein</fullName>
    </submittedName>
</protein>
<keyword evidence="2" id="KW-1185">Reference proteome</keyword>
<comment type="caution">
    <text evidence="1">The sequence shown here is derived from an EMBL/GenBank/DDBJ whole genome shotgun (WGS) entry which is preliminary data.</text>
</comment>
<dbReference type="VEuPathDB" id="PiroplasmaDB:BOVATA_038520"/>
<accession>A0A2H6KHB0</accession>
<proteinExistence type="predicted"/>
<dbReference type="AlphaFoldDB" id="A0A2H6KHB0"/>
<name>A0A2H6KHB0_9APIC</name>
<gene>
    <name evidence="1" type="ORF">BOVATA_038520</name>
</gene>
<dbReference type="Proteomes" id="UP000236319">
    <property type="component" value="Unassembled WGS sequence"/>
</dbReference>
<reference evidence="1 2" key="1">
    <citation type="journal article" date="2017" name="BMC Genomics">
        <title>Whole-genome assembly of Babesia ovata and comparative genomics between closely related pathogens.</title>
        <authorList>
            <person name="Yamagishi J."/>
            <person name="Asada M."/>
            <person name="Hakimi H."/>
            <person name="Tanaka T.Q."/>
            <person name="Sugimoto C."/>
            <person name="Kawazu S."/>
        </authorList>
    </citation>
    <scope>NUCLEOTIDE SEQUENCE [LARGE SCALE GENOMIC DNA]</scope>
    <source>
        <strain evidence="1 2">Miyake</strain>
    </source>
</reference>
<dbReference type="OrthoDB" id="445338at2759"/>